<sequence>MAASVGASAGGTFRMLGSRRKLSKFRFRVMFLLYLAMGCIIPYYVMKQAEEEELYQQMAMRRQREEQVRAEDVYFGYGGGFRDRIRFLGGRGGGVGGSQIQKVDADDTATADRSSDSVAKTYKRKAFFEDLSSTAAAAGELDSLSSVVQETLPALLRIQSSNSSTPPFSLHPSSNNTGSPKELRHNLRQKQQQQQARHHQILQALSETYDKQREQAQFSRIKGMKSYWSRVERAVESAKAWVSKKMPPESLVLESRIPGTRLDSTEKTRQFRELMSAALDQGQWVYEPERDYPDFGGATGWNKKKLGERDRDVAIDRAPFPEAGKYHWEPTSGNGKVGWGGGGGGGGWHATRMQPEEFCRILGPRHIVLVGDLIHWQLHDSIMYNMFDNPQACYGDLACHLGVGHPLCPLPNDVRLKFVRNDLLSSVRSRKGGPVNETKTQDPVEMPWMKDMKLKDTIILGATHQTLKDKVFQRLLTDTIVKIRKARPEALIIYRNNPVGHPECPSKANGFNSNKAVQKQKRKERVKELKRFLRRQSKSSASKSSASKSSASKSSASKSSVSPAGTGATTSGQLQKQQQRVLESKVRAPILHRGSTFGPPAKPFTKDIPLREMLHYPLNWAHYDRQNKIAKAIVEASGGIYWNVATMTNMRPDGHVGGQDCLSYKRPGPTDEWALSLFNLFKTIELVEQQQPQ</sequence>
<keyword evidence="2" id="KW-0472">Membrane</keyword>
<organism evidence="3 4">
    <name type="scientific">Linnemannia gamsii</name>
    <dbReference type="NCBI Taxonomy" id="64522"/>
    <lineage>
        <taxon>Eukaryota</taxon>
        <taxon>Fungi</taxon>
        <taxon>Fungi incertae sedis</taxon>
        <taxon>Mucoromycota</taxon>
        <taxon>Mortierellomycotina</taxon>
        <taxon>Mortierellomycetes</taxon>
        <taxon>Mortierellales</taxon>
        <taxon>Mortierellaceae</taxon>
        <taxon>Linnemannia</taxon>
    </lineage>
</organism>
<evidence type="ECO:0000256" key="2">
    <source>
        <dbReference type="SAM" id="Phobius"/>
    </source>
</evidence>
<gene>
    <name evidence="3" type="ORF">BGZ97_011491</name>
</gene>
<dbReference type="EMBL" id="JAAAIN010000651">
    <property type="protein sequence ID" value="KAG0312028.1"/>
    <property type="molecule type" value="Genomic_DNA"/>
</dbReference>
<keyword evidence="2" id="KW-0812">Transmembrane</keyword>
<protein>
    <submittedName>
        <fullName evidence="3">Uncharacterized protein</fullName>
    </submittedName>
</protein>
<feature type="compositionally biased region" description="Polar residues" evidence="1">
    <location>
        <begin position="160"/>
        <end position="179"/>
    </location>
</feature>
<keyword evidence="2" id="KW-1133">Transmembrane helix</keyword>
<comment type="caution">
    <text evidence="3">The sequence shown here is derived from an EMBL/GenBank/DDBJ whole genome shotgun (WGS) entry which is preliminary data.</text>
</comment>
<evidence type="ECO:0000313" key="3">
    <source>
        <dbReference type="EMBL" id="KAG0312028.1"/>
    </source>
</evidence>
<feature type="region of interest" description="Disordered" evidence="1">
    <location>
        <begin position="496"/>
        <end position="582"/>
    </location>
</feature>
<accession>A0A9P6R6E9</accession>
<feature type="transmembrane region" description="Helical" evidence="2">
    <location>
        <begin position="25"/>
        <end position="46"/>
    </location>
</feature>
<feature type="region of interest" description="Disordered" evidence="1">
    <location>
        <begin position="160"/>
        <end position="197"/>
    </location>
</feature>
<proteinExistence type="predicted"/>
<evidence type="ECO:0000256" key="1">
    <source>
        <dbReference type="SAM" id="MobiDB-lite"/>
    </source>
</evidence>
<dbReference type="OrthoDB" id="630188at2759"/>
<keyword evidence="4" id="KW-1185">Reference proteome</keyword>
<name>A0A9P6R6E9_9FUNG</name>
<feature type="compositionally biased region" description="Polar residues" evidence="1">
    <location>
        <begin position="561"/>
        <end position="581"/>
    </location>
</feature>
<feature type="compositionally biased region" description="Low complexity" evidence="1">
    <location>
        <begin position="538"/>
        <end position="560"/>
    </location>
</feature>
<reference evidence="3" key="1">
    <citation type="journal article" date="2020" name="Fungal Divers.">
        <title>Resolving the Mortierellaceae phylogeny through synthesis of multi-gene phylogenetics and phylogenomics.</title>
        <authorList>
            <person name="Vandepol N."/>
            <person name="Liber J."/>
            <person name="Desiro A."/>
            <person name="Na H."/>
            <person name="Kennedy M."/>
            <person name="Barry K."/>
            <person name="Grigoriev I.V."/>
            <person name="Miller A.N."/>
            <person name="O'Donnell K."/>
            <person name="Stajich J.E."/>
            <person name="Bonito G."/>
        </authorList>
    </citation>
    <scope>NUCLEOTIDE SEQUENCE</scope>
    <source>
        <strain evidence="3">NVP60</strain>
    </source>
</reference>
<evidence type="ECO:0000313" key="4">
    <source>
        <dbReference type="Proteomes" id="UP000823405"/>
    </source>
</evidence>
<dbReference type="AlphaFoldDB" id="A0A9P6R6E9"/>
<dbReference type="Proteomes" id="UP000823405">
    <property type="component" value="Unassembled WGS sequence"/>
</dbReference>